<sequence>MKDADLTILDAAGLQQFLVLQDDAVKAVTERFYATHGSAYARFGDAGRQACQEDLNFHLEFLRPVLEFGLLQPMVDYLIWLDSVLTARSIPSEHLALSLEWLGDFFAAQMQAAPGAVVVQALTAARNGYLQTGVAPVVLPVQPPWPEAQDFEAALLRGDQRTALAVMNRAMDAGHSLVDVEMHIIQSALYQIGEKWQANQISVAQEHMATAIVQMVMPMGLLRSPPPEQTGKTVLLACVEGNQHAVGLSMVSDAFALAGWQVQYLGADVPTRALVAQITASQPDLVGLSVSFPQQLRMAKAVIGLLNDAMGSQRPAVMIGGLAVNRFSQLASVLGADASSLDARTAVACADQMVAAKPSAA</sequence>
<protein>
    <recommendedName>
        <fullName evidence="3">B12-binding domain-containing protein</fullName>
    </recommendedName>
</protein>
<dbReference type="GO" id="GO:0046653">
    <property type="term" value="P:tetrahydrofolate metabolic process"/>
    <property type="evidence" value="ECO:0007669"/>
    <property type="project" value="TreeGrafter"/>
</dbReference>
<reference evidence="4 5" key="1">
    <citation type="submission" date="2017-01" db="EMBL/GenBank/DDBJ databases">
        <title>Novel large sulfur bacteria in the metagenomes of groundwater-fed chemosynthetic microbial mats in the Lake Huron basin.</title>
        <authorList>
            <person name="Sharrar A.M."/>
            <person name="Flood B.E."/>
            <person name="Bailey J.V."/>
            <person name="Jones D.S."/>
            <person name="Biddanda B."/>
            <person name="Ruberg S.A."/>
            <person name="Marcus D.N."/>
            <person name="Dick G.J."/>
        </authorList>
    </citation>
    <scope>NUCLEOTIDE SEQUENCE [LARGE SCALE GENOMIC DNA]</scope>
    <source>
        <strain evidence="4">A7</strain>
    </source>
</reference>
<name>A0A1W9KRE4_9BURK</name>
<dbReference type="GO" id="GO:0046872">
    <property type="term" value="F:metal ion binding"/>
    <property type="evidence" value="ECO:0007669"/>
    <property type="project" value="UniProtKB-KW"/>
</dbReference>
<dbReference type="PANTHER" id="PTHR45833">
    <property type="entry name" value="METHIONINE SYNTHASE"/>
    <property type="match status" value="1"/>
</dbReference>
<dbReference type="InterPro" id="IPR036594">
    <property type="entry name" value="Meth_synthase_dom"/>
</dbReference>
<dbReference type="PANTHER" id="PTHR45833:SF1">
    <property type="entry name" value="METHIONINE SYNTHASE"/>
    <property type="match status" value="1"/>
</dbReference>
<dbReference type="GO" id="GO:0031419">
    <property type="term" value="F:cobalamin binding"/>
    <property type="evidence" value="ECO:0007669"/>
    <property type="project" value="InterPro"/>
</dbReference>
<feature type="domain" description="B12-binding" evidence="3">
    <location>
        <begin position="231"/>
        <end position="361"/>
    </location>
</feature>
<dbReference type="SUPFAM" id="SSF52242">
    <property type="entry name" value="Cobalamin (vitamin B12)-binding domain"/>
    <property type="match status" value="1"/>
</dbReference>
<dbReference type="GO" id="GO:0050667">
    <property type="term" value="P:homocysteine metabolic process"/>
    <property type="evidence" value="ECO:0007669"/>
    <property type="project" value="TreeGrafter"/>
</dbReference>
<dbReference type="GO" id="GO:0005829">
    <property type="term" value="C:cytosol"/>
    <property type="evidence" value="ECO:0007669"/>
    <property type="project" value="TreeGrafter"/>
</dbReference>
<dbReference type="InterPro" id="IPR003759">
    <property type="entry name" value="Cbl-bd_cap"/>
</dbReference>
<keyword evidence="2" id="KW-0170">Cobalt</keyword>
<evidence type="ECO:0000259" key="3">
    <source>
        <dbReference type="PROSITE" id="PS51332"/>
    </source>
</evidence>
<dbReference type="InterPro" id="IPR036724">
    <property type="entry name" value="Cobalamin-bd_sf"/>
</dbReference>
<dbReference type="AlphaFoldDB" id="A0A1W9KRE4"/>
<gene>
    <name evidence="4" type="ORF">BWK72_15275</name>
</gene>
<accession>A0A1W9KRE4</accession>
<dbReference type="Proteomes" id="UP000192505">
    <property type="component" value="Unassembled WGS sequence"/>
</dbReference>
<dbReference type="EMBL" id="MTEI01000012">
    <property type="protein sequence ID" value="OQW86875.1"/>
    <property type="molecule type" value="Genomic_DNA"/>
</dbReference>
<dbReference type="Pfam" id="PF02607">
    <property type="entry name" value="B12-binding_2"/>
    <property type="match status" value="1"/>
</dbReference>
<dbReference type="Pfam" id="PF02310">
    <property type="entry name" value="B12-binding"/>
    <property type="match status" value="1"/>
</dbReference>
<dbReference type="InterPro" id="IPR050554">
    <property type="entry name" value="Met_Synthase/Corrinoid"/>
</dbReference>
<keyword evidence="1" id="KW-0479">Metal-binding</keyword>
<evidence type="ECO:0000313" key="4">
    <source>
        <dbReference type="EMBL" id="OQW86875.1"/>
    </source>
</evidence>
<evidence type="ECO:0000256" key="1">
    <source>
        <dbReference type="ARBA" id="ARBA00022723"/>
    </source>
</evidence>
<evidence type="ECO:0000256" key="2">
    <source>
        <dbReference type="ARBA" id="ARBA00023285"/>
    </source>
</evidence>
<comment type="caution">
    <text evidence="4">The sequence shown here is derived from an EMBL/GenBank/DDBJ whole genome shotgun (WGS) entry which is preliminary data.</text>
</comment>
<dbReference type="GO" id="GO:0008705">
    <property type="term" value="F:methionine synthase activity"/>
    <property type="evidence" value="ECO:0007669"/>
    <property type="project" value="TreeGrafter"/>
</dbReference>
<dbReference type="SMART" id="SM01018">
    <property type="entry name" value="B12-binding_2"/>
    <property type="match status" value="1"/>
</dbReference>
<dbReference type="PROSITE" id="PS51332">
    <property type="entry name" value="B12_BINDING"/>
    <property type="match status" value="1"/>
</dbReference>
<dbReference type="InterPro" id="IPR006158">
    <property type="entry name" value="Cobalamin-bd"/>
</dbReference>
<dbReference type="Gene3D" id="1.10.1240.10">
    <property type="entry name" value="Methionine synthase domain"/>
    <property type="match status" value="1"/>
</dbReference>
<organism evidence="4 5">
    <name type="scientific">Rhodoferax ferrireducens</name>
    <dbReference type="NCBI Taxonomy" id="192843"/>
    <lineage>
        <taxon>Bacteria</taxon>
        <taxon>Pseudomonadati</taxon>
        <taxon>Pseudomonadota</taxon>
        <taxon>Betaproteobacteria</taxon>
        <taxon>Burkholderiales</taxon>
        <taxon>Comamonadaceae</taxon>
        <taxon>Rhodoferax</taxon>
    </lineage>
</organism>
<evidence type="ECO:0000313" key="5">
    <source>
        <dbReference type="Proteomes" id="UP000192505"/>
    </source>
</evidence>
<dbReference type="Gene3D" id="3.40.50.280">
    <property type="entry name" value="Cobalamin-binding domain"/>
    <property type="match status" value="1"/>
</dbReference>
<proteinExistence type="predicted"/>